<dbReference type="EMBL" id="BAAFSV010000002">
    <property type="protein sequence ID" value="GAB1313681.1"/>
    <property type="molecule type" value="Genomic_DNA"/>
</dbReference>
<organism evidence="10 11">
    <name type="scientific">Madurella fahalii</name>
    <dbReference type="NCBI Taxonomy" id="1157608"/>
    <lineage>
        <taxon>Eukaryota</taxon>
        <taxon>Fungi</taxon>
        <taxon>Dikarya</taxon>
        <taxon>Ascomycota</taxon>
        <taxon>Pezizomycotina</taxon>
        <taxon>Sordariomycetes</taxon>
        <taxon>Sordariomycetidae</taxon>
        <taxon>Sordariales</taxon>
        <taxon>Sordariales incertae sedis</taxon>
        <taxon>Madurella</taxon>
    </lineage>
</organism>
<evidence type="ECO:0000256" key="5">
    <source>
        <dbReference type="ARBA" id="ARBA00023125"/>
    </source>
</evidence>
<feature type="region of interest" description="Disordered" evidence="8">
    <location>
        <begin position="703"/>
        <end position="727"/>
    </location>
</feature>
<dbReference type="SUPFAM" id="SSF57701">
    <property type="entry name" value="Zn2/Cys6 DNA-binding domain"/>
    <property type="match status" value="1"/>
</dbReference>
<feature type="compositionally biased region" description="Polar residues" evidence="8">
    <location>
        <begin position="172"/>
        <end position="192"/>
    </location>
</feature>
<dbReference type="InterPro" id="IPR001138">
    <property type="entry name" value="Zn2Cys6_DnaBD"/>
</dbReference>
<dbReference type="Pfam" id="PF00172">
    <property type="entry name" value="Zn_clus"/>
    <property type="match status" value="1"/>
</dbReference>
<evidence type="ECO:0000313" key="11">
    <source>
        <dbReference type="Proteomes" id="UP001628179"/>
    </source>
</evidence>
<accession>A0ABQ0G7G6</accession>
<comment type="caution">
    <text evidence="10">The sequence shown here is derived from an EMBL/GenBank/DDBJ whole genome shotgun (WGS) entry which is preliminary data.</text>
</comment>
<feature type="region of interest" description="Disordered" evidence="8">
    <location>
        <begin position="100"/>
        <end position="129"/>
    </location>
</feature>
<keyword evidence="6" id="KW-0804">Transcription</keyword>
<dbReference type="PROSITE" id="PS50048">
    <property type="entry name" value="ZN2_CY6_FUNGAL_2"/>
    <property type="match status" value="1"/>
</dbReference>
<dbReference type="InterPro" id="IPR036864">
    <property type="entry name" value="Zn2-C6_fun-type_DNA-bd_sf"/>
</dbReference>
<dbReference type="PANTHER" id="PTHR31313:SF4">
    <property type="entry name" value="CONIDIAL DEVELOPMENT PROTEIN FLUFFY"/>
    <property type="match status" value="1"/>
</dbReference>
<feature type="region of interest" description="Disordered" evidence="8">
    <location>
        <begin position="155"/>
        <end position="200"/>
    </location>
</feature>
<evidence type="ECO:0000256" key="6">
    <source>
        <dbReference type="ARBA" id="ARBA00023163"/>
    </source>
</evidence>
<keyword evidence="11" id="KW-1185">Reference proteome</keyword>
<dbReference type="GeneID" id="98174634"/>
<dbReference type="InterPro" id="IPR051615">
    <property type="entry name" value="Transcr_Regulatory_Elem"/>
</dbReference>
<evidence type="ECO:0000256" key="8">
    <source>
        <dbReference type="SAM" id="MobiDB-lite"/>
    </source>
</evidence>
<evidence type="ECO:0000256" key="1">
    <source>
        <dbReference type="ARBA" id="ARBA00004123"/>
    </source>
</evidence>
<evidence type="ECO:0000259" key="9">
    <source>
        <dbReference type="PROSITE" id="PS50048"/>
    </source>
</evidence>
<keyword evidence="7" id="KW-0539">Nucleus</keyword>
<comment type="subcellular location">
    <subcellularLocation>
        <location evidence="1">Nucleus</location>
    </subcellularLocation>
</comment>
<keyword evidence="4" id="KW-0805">Transcription regulation</keyword>
<dbReference type="Gene3D" id="4.10.240.10">
    <property type="entry name" value="Zn(2)-C6 fungal-type DNA-binding domain"/>
    <property type="match status" value="1"/>
</dbReference>
<evidence type="ECO:0000256" key="4">
    <source>
        <dbReference type="ARBA" id="ARBA00023015"/>
    </source>
</evidence>
<feature type="compositionally biased region" description="Polar residues" evidence="8">
    <location>
        <begin position="100"/>
        <end position="116"/>
    </location>
</feature>
<dbReference type="CDD" id="cd00067">
    <property type="entry name" value="GAL4"/>
    <property type="match status" value="1"/>
</dbReference>
<proteinExistence type="predicted"/>
<dbReference type="RefSeq" id="XP_070915412.1">
    <property type="nucleotide sequence ID" value="XM_071059311.1"/>
</dbReference>
<sequence length="863" mass="93587">MPRQHLTPNACLVCRKKRTKCDGQLPCRRCRSRGEECSYEDKKWRTKDHLRSEIERLRAEQKQGHALLRALTNNDPARWEIVLRRLRAGEPPDAIAEWIHSSTGLSGPPCRSSSQAHPEPPYPGSLPQHVLSSFRTATALGGESAFHKRFQVSASGSVGGASHDPRAGVAFTPQSTGRSHSKPSFDSASRGSFSADGSPMRRLSIRDYRPPQSPLAFLLAPSGLPATLLDTQRRPQLPPLEVPGGPIFRIWTKVTSDARLVQRLLGGFFASSLHHLSLVSQPQFMRDFREGTSRYCSEALVNAILGTACRLLNPTSQLISKVSFGDAFIGEAKGLLAAEEDHVSLPSIQALGVLALAEMCQGNEDEAGDLARESVRACIRFVLQTQHRHHDDDDDFRVVRALVYCGGFSLIRALRLLTGDLEPKTGPLFMRLHPDPRDHGEDSPEARVERGISLQMQFFSELQHCPPLARFVFEITEAAHTFSSYNYSKAMTAGDLDGAFNRCISYHSRLFESAALDTDDGPDILFAKIWYHFCLLSLLQPFVTGSASLVDGLPPSLTGDATPESMCQQASEAIISLTSTYQARYLLTPLPPLLPYMVFAAVLYQLSLALDRLYPSQQDPGLVESPPVLSPTTACGSPSIAGISGSVYPRSERGATTFGPKPMSPVSGVVPQGSSQRRAAVFSAAPGGFSSGGLFRKPSVCSFTSSTTTDRDGTPPPEAGSDTLPTFTSRPADLVTIGSLQLTSMAAQHTGAAKATQLLRGLEDMCEPTESHHNQARPSSSLAEPLHPVPVAGDLDPTIQVTEIEFQAIHDRDTGSEVSSCTALSPVPMHQFGYRPPPAQLTGHPHPALDFSEVRQPPTLFAG</sequence>
<dbReference type="CDD" id="cd12148">
    <property type="entry name" value="fungal_TF_MHR"/>
    <property type="match status" value="1"/>
</dbReference>
<keyword evidence="2" id="KW-0479">Metal-binding</keyword>
<feature type="domain" description="Zn(2)-C6 fungal-type" evidence="9">
    <location>
        <begin position="10"/>
        <end position="39"/>
    </location>
</feature>
<keyword evidence="5" id="KW-0238">DNA-binding</keyword>
<evidence type="ECO:0000256" key="2">
    <source>
        <dbReference type="ARBA" id="ARBA00022723"/>
    </source>
</evidence>
<gene>
    <name evidence="10" type="ORF">MFIFM68171_03891</name>
</gene>
<dbReference type="SMART" id="SM00066">
    <property type="entry name" value="GAL4"/>
    <property type="match status" value="1"/>
</dbReference>
<evidence type="ECO:0000256" key="7">
    <source>
        <dbReference type="ARBA" id="ARBA00023242"/>
    </source>
</evidence>
<evidence type="ECO:0000313" key="10">
    <source>
        <dbReference type="EMBL" id="GAB1313681.1"/>
    </source>
</evidence>
<keyword evidence="3" id="KW-0862">Zinc</keyword>
<evidence type="ECO:0000256" key="3">
    <source>
        <dbReference type="ARBA" id="ARBA00022833"/>
    </source>
</evidence>
<dbReference type="Proteomes" id="UP001628179">
    <property type="component" value="Unassembled WGS sequence"/>
</dbReference>
<reference evidence="10 11" key="1">
    <citation type="submission" date="2024-09" db="EMBL/GenBank/DDBJ databases">
        <title>Itraconazole resistance in Madurella fahalii resulting from another homologue of gene encoding cytochrome P450 14-alpha sterol demethylase (CYP51).</title>
        <authorList>
            <person name="Yoshioka I."/>
            <person name="Fahal A.H."/>
            <person name="Kaneko S."/>
            <person name="Yaguchi T."/>
        </authorList>
    </citation>
    <scope>NUCLEOTIDE SEQUENCE [LARGE SCALE GENOMIC DNA]</scope>
    <source>
        <strain evidence="10 11">IFM 68171</strain>
    </source>
</reference>
<name>A0ABQ0G7G6_9PEZI</name>
<protein>
    <submittedName>
        <fullName evidence="10">C6-zinc finger TF, regulator of conidiation</fullName>
    </submittedName>
</protein>
<dbReference type="PROSITE" id="PS00463">
    <property type="entry name" value="ZN2_CY6_FUNGAL_1"/>
    <property type="match status" value="1"/>
</dbReference>
<dbReference type="PANTHER" id="PTHR31313">
    <property type="entry name" value="TY1 ENHANCER ACTIVATOR"/>
    <property type="match status" value="1"/>
</dbReference>